<feature type="compositionally biased region" description="Low complexity" evidence="1">
    <location>
        <begin position="38"/>
        <end position="51"/>
    </location>
</feature>
<feature type="domain" description="EAL" evidence="2">
    <location>
        <begin position="199"/>
        <end position="449"/>
    </location>
</feature>
<dbReference type="SMART" id="SM00052">
    <property type="entry name" value="EAL"/>
    <property type="match status" value="1"/>
</dbReference>
<dbReference type="Proteomes" id="UP000655420">
    <property type="component" value="Unassembled WGS sequence"/>
</dbReference>
<dbReference type="CDD" id="cd01948">
    <property type="entry name" value="EAL"/>
    <property type="match status" value="1"/>
</dbReference>
<dbReference type="InterPro" id="IPR029787">
    <property type="entry name" value="Nucleotide_cyclase"/>
</dbReference>
<feature type="region of interest" description="Disordered" evidence="1">
    <location>
        <begin position="18"/>
        <end position="51"/>
    </location>
</feature>
<dbReference type="Pfam" id="PF00563">
    <property type="entry name" value="EAL"/>
    <property type="match status" value="1"/>
</dbReference>
<organism evidence="4 5">
    <name type="scientific">Thermohalobaculum xanthum</name>
    <dbReference type="NCBI Taxonomy" id="2753746"/>
    <lineage>
        <taxon>Bacteria</taxon>
        <taxon>Pseudomonadati</taxon>
        <taxon>Pseudomonadota</taxon>
        <taxon>Alphaproteobacteria</taxon>
        <taxon>Rhodobacterales</taxon>
        <taxon>Paracoccaceae</taxon>
        <taxon>Thermohalobaculum</taxon>
    </lineage>
</organism>
<dbReference type="AlphaFoldDB" id="A0A8J7SDI3"/>
<evidence type="ECO:0000313" key="5">
    <source>
        <dbReference type="Proteomes" id="UP000655420"/>
    </source>
</evidence>
<keyword evidence="5" id="KW-1185">Reference proteome</keyword>
<dbReference type="Gene3D" id="3.30.70.270">
    <property type="match status" value="1"/>
</dbReference>
<name>A0A8J7SDI3_9RHOB</name>
<sequence>MQRIEEFLRRIGLRRRRQPVAPDPGLGIDAGTAEPITAEDQPPAQPARPAEPLRAADDLAAEMHGLVLLAIDDFASYEALFGDQAARGILHAIEERVLPALTAEAGFWNPGRGKLAISLPGADLDGIRMTARQLQRLVAQEGLATPAGRLFVTVSAGCAVADAEALPFLGPTAERALGDARRAGRGRCRIVPAARRDDAPDIGAAALRDLEAGRVTFAYQPVRRADQGGPSAFFECLARLPNEGAPPVEAVRFMSSLIEAGQAPVLDRLALERALLLMTVNPMARLSVNVSRQTMEDREWLGLLTGRSAVDLSLGDRLIVELTESDVLAVPAIAGGFLAAVRRCGVALALDRYGVAPMSAAELASFRVDIVKLAPELCHLIADAPGRHARLRERIALARAADLMVVATGIERADDSDWLREAGASHVQGRLIAAPDSAPDELSAPMAPRKLPARFSLYRG</sequence>
<dbReference type="InterPro" id="IPR043128">
    <property type="entry name" value="Rev_trsase/Diguanyl_cyclase"/>
</dbReference>
<dbReference type="Gene3D" id="3.20.20.450">
    <property type="entry name" value="EAL domain"/>
    <property type="match status" value="1"/>
</dbReference>
<dbReference type="GO" id="GO:0071111">
    <property type="term" value="F:cyclic-guanylate-specific phosphodiesterase activity"/>
    <property type="evidence" value="ECO:0007669"/>
    <property type="project" value="InterPro"/>
</dbReference>
<protein>
    <submittedName>
        <fullName evidence="4">EAL domain-containing protein</fullName>
    </submittedName>
</protein>
<dbReference type="InterPro" id="IPR000160">
    <property type="entry name" value="GGDEF_dom"/>
</dbReference>
<dbReference type="InterPro" id="IPR050706">
    <property type="entry name" value="Cyclic-di-GMP_PDE-like"/>
</dbReference>
<evidence type="ECO:0000259" key="2">
    <source>
        <dbReference type="PROSITE" id="PS50883"/>
    </source>
</evidence>
<dbReference type="PANTHER" id="PTHR33121">
    <property type="entry name" value="CYCLIC DI-GMP PHOSPHODIESTERASE PDEF"/>
    <property type="match status" value="1"/>
</dbReference>
<comment type="caution">
    <text evidence="4">The sequence shown here is derived from an EMBL/GenBank/DDBJ whole genome shotgun (WGS) entry which is preliminary data.</text>
</comment>
<dbReference type="InterPro" id="IPR001633">
    <property type="entry name" value="EAL_dom"/>
</dbReference>
<dbReference type="InterPro" id="IPR035919">
    <property type="entry name" value="EAL_sf"/>
</dbReference>
<proteinExistence type="predicted"/>
<gene>
    <name evidence="4" type="ORF">H0I76_12855</name>
</gene>
<dbReference type="Pfam" id="PF00990">
    <property type="entry name" value="GGDEF"/>
    <property type="match status" value="1"/>
</dbReference>
<feature type="domain" description="GGDEF" evidence="3">
    <location>
        <begin position="62"/>
        <end position="193"/>
    </location>
</feature>
<dbReference type="PROSITE" id="PS50887">
    <property type="entry name" value="GGDEF"/>
    <property type="match status" value="1"/>
</dbReference>
<dbReference type="PANTHER" id="PTHR33121:SF79">
    <property type="entry name" value="CYCLIC DI-GMP PHOSPHODIESTERASE PDED-RELATED"/>
    <property type="match status" value="1"/>
</dbReference>
<accession>A0A8J7SDI3</accession>
<evidence type="ECO:0000256" key="1">
    <source>
        <dbReference type="SAM" id="MobiDB-lite"/>
    </source>
</evidence>
<dbReference type="EMBL" id="JAEHHL010000007">
    <property type="protein sequence ID" value="MBK0400082.1"/>
    <property type="molecule type" value="Genomic_DNA"/>
</dbReference>
<reference evidence="4" key="1">
    <citation type="submission" date="2020-12" db="EMBL/GenBank/DDBJ databases">
        <title>Bacterial taxonomy.</title>
        <authorList>
            <person name="Pan X."/>
        </authorList>
    </citation>
    <scope>NUCLEOTIDE SEQUENCE</scope>
    <source>
        <strain evidence="4">M0105</strain>
    </source>
</reference>
<dbReference type="SUPFAM" id="SSF55073">
    <property type="entry name" value="Nucleotide cyclase"/>
    <property type="match status" value="1"/>
</dbReference>
<dbReference type="SUPFAM" id="SSF141868">
    <property type="entry name" value="EAL domain-like"/>
    <property type="match status" value="1"/>
</dbReference>
<evidence type="ECO:0000259" key="3">
    <source>
        <dbReference type="PROSITE" id="PS50887"/>
    </source>
</evidence>
<dbReference type="PROSITE" id="PS50883">
    <property type="entry name" value="EAL"/>
    <property type="match status" value="1"/>
</dbReference>
<evidence type="ECO:0000313" key="4">
    <source>
        <dbReference type="EMBL" id="MBK0400082.1"/>
    </source>
</evidence>